<dbReference type="EMBL" id="KN549953">
    <property type="protein sequence ID" value="KHJ95474.1"/>
    <property type="molecule type" value="Genomic_DNA"/>
</dbReference>
<protein>
    <recommendedName>
        <fullName evidence="6">Pyridoxal-dependent decarboxylase domain protein</fullName>
    </recommendedName>
</protein>
<organism evidence="4 5">
    <name type="scientific">Oesophagostomum dentatum</name>
    <name type="common">Nodular worm</name>
    <dbReference type="NCBI Taxonomy" id="61180"/>
    <lineage>
        <taxon>Eukaryota</taxon>
        <taxon>Metazoa</taxon>
        <taxon>Ecdysozoa</taxon>
        <taxon>Nematoda</taxon>
        <taxon>Chromadorea</taxon>
        <taxon>Rhabditida</taxon>
        <taxon>Rhabditina</taxon>
        <taxon>Rhabditomorpha</taxon>
        <taxon>Strongyloidea</taxon>
        <taxon>Strongylidae</taxon>
        <taxon>Oesophagostomum</taxon>
    </lineage>
</organism>
<name>A0A0B1TDY5_OESDE</name>
<dbReference type="PRINTS" id="PR00800">
    <property type="entry name" value="YHDCRBOXLASE"/>
</dbReference>
<keyword evidence="2" id="KW-0456">Lyase</keyword>
<sequence length="109" mass="12496">MSRAQFRKYGKECVDYIADYLETIHKRRVVPAIEPGYLKNLIPEEAPLRGESWETVMEDFEKLIMPGVTHWQHPRFHAYFPAGNSYPSILADMIGDALGSNGFSWVGLH</sequence>
<evidence type="ECO:0000256" key="1">
    <source>
        <dbReference type="ARBA" id="ARBA00001933"/>
    </source>
</evidence>
<dbReference type="GO" id="GO:0019752">
    <property type="term" value="P:carboxylic acid metabolic process"/>
    <property type="evidence" value="ECO:0007669"/>
    <property type="project" value="InterPro"/>
</dbReference>
<dbReference type="InterPro" id="IPR002129">
    <property type="entry name" value="PyrdxlP-dep_de-COase"/>
</dbReference>
<dbReference type="Gene3D" id="1.20.1340.10">
    <property type="entry name" value="dopa decarboxylase, N-terminal domain"/>
    <property type="match status" value="1"/>
</dbReference>
<evidence type="ECO:0008006" key="6">
    <source>
        <dbReference type="Google" id="ProtNLM"/>
    </source>
</evidence>
<dbReference type="PANTHER" id="PTHR11999:SF70">
    <property type="entry name" value="MIP05841P"/>
    <property type="match status" value="1"/>
</dbReference>
<dbReference type="InterPro" id="IPR015424">
    <property type="entry name" value="PyrdxlP-dep_Trfase"/>
</dbReference>
<dbReference type="Pfam" id="PF00282">
    <property type="entry name" value="Pyridoxal_deC"/>
    <property type="match status" value="1"/>
</dbReference>
<keyword evidence="3" id="KW-0663">Pyridoxal phosphate</keyword>
<dbReference type="GO" id="GO:0030170">
    <property type="term" value="F:pyridoxal phosphate binding"/>
    <property type="evidence" value="ECO:0007669"/>
    <property type="project" value="InterPro"/>
</dbReference>
<dbReference type="GO" id="GO:0005737">
    <property type="term" value="C:cytoplasm"/>
    <property type="evidence" value="ECO:0007669"/>
    <property type="project" value="TreeGrafter"/>
</dbReference>
<evidence type="ECO:0000313" key="5">
    <source>
        <dbReference type="Proteomes" id="UP000053660"/>
    </source>
</evidence>
<gene>
    <name evidence="4" type="ORF">OESDEN_04575</name>
</gene>
<proteinExistence type="predicted"/>
<dbReference type="PANTHER" id="PTHR11999">
    <property type="entry name" value="GROUP II PYRIDOXAL-5-PHOSPHATE DECARBOXYLASE"/>
    <property type="match status" value="1"/>
</dbReference>
<keyword evidence="5" id="KW-1185">Reference proteome</keyword>
<dbReference type="OrthoDB" id="639767at2759"/>
<evidence type="ECO:0000256" key="3">
    <source>
        <dbReference type="ARBA" id="ARBA00022898"/>
    </source>
</evidence>
<dbReference type="FunFam" id="1.20.1340.10:FF:000001">
    <property type="entry name" value="Histidine decarboxylase"/>
    <property type="match status" value="1"/>
</dbReference>
<dbReference type="GO" id="GO:0006520">
    <property type="term" value="P:amino acid metabolic process"/>
    <property type="evidence" value="ECO:0007669"/>
    <property type="project" value="InterPro"/>
</dbReference>
<dbReference type="InterPro" id="IPR010977">
    <property type="entry name" value="Aromatic_deC"/>
</dbReference>
<comment type="cofactor">
    <cofactor evidence="1">
        <name>pyridoxal 5'-phosphate</name>
        <dbReference type="ChEBI" id="CHEBI:597326"/>
    </cofactor>
</comment>
<dbReference type="Proteomes" id="UP000053660">
    <property type="component" value="Unassembled WGS sequence"/>
</dbReference>
<dbReference type="AlphaFoldDB" id="A0A0B1TDY5"/>
<keyword evidence="2" id="KW-0210">Decarboxylase</keyword>
<dbReference type="SUPFAM" id="SSF53383">
    <property type="entry name" value="PLP-dependent transferases"/>
    <property type="match status" value="1"/>
</dbReference>
<reference evidence="4 5" key="1">
    <citation type="submission" date="2014-03" db="EMBL/GenBank/DDBJ databases">
        <title>Draft genome of the hookworm Oesophagostomum dentatum.</title>
        <authorList>
            <person name="Mitreva M."/>
        </authorList>
    </citation>
    <scope>NUCLEOTIDE SEQUENCE [LARGE SCALE GENOMIC DNA]</scope>
    <source>
        <strain evidence="4 5">OD-Hann</strain>
    </source>
</reference>
<evidence type="ECO:0000313" key="4">
    <source>
        <dbReference type="EMBL" id="KHJ95474.1"/>
    </source>
</evidence>
<dbReference type="GO" id="GO:0016831">
    <property type="term" value="F:carboxy-lyase activity"/>
    <property type="evidence" value="ECO:0007669"/>
    <property type="project" value="UniProtKB-KW"/>
</dbReference>
<evidence type="ECO:0000256" key="2">
    <source>
        <dbReference type="ARBA" id="ARBA00022793"/>
    </source>
</evidence>
<accession>A0A0B1TDY5</accession>